<evidence type="ECO:0000313" key="1">
    <source>
        <dbReference type="EMBL" id="GFF19500.1"/>
    </source>
</evidence>
<sequence>MHTDLLNIADLRDLWLPAGNSTGGNCRTGTYISFAGSLACNSGGEPSLRDTLHMTGPSALSASLARLRLITQYSRVPSAGRTSTPQEDPMLIPTSFPREALEVVP</sequence>
<proteinExistence type="predicted"/>
<dbReference type="EMBL" id="BLJY01000010">
    <property type="protein sequence ID" value="GFF19500.1"/>
    <property type="molecule type" value="Genomic_DNA"/>
</dbReference>
<keyword evidence="2" id="KW-1185">Reference proteome</keyword>
<evidence type="ECO:0000313" key="2">
    <source>
        <dbReference type="Proteomes" id="UP000452235"/>
    </source>
</evidence>
<gene>
    <name evidence="1" type="ORF">ATEIFO6365_0010027300</name>
</gene>
<accession>A0A5M3Z9I4</accession>
<name>A0A5M3Z9I4_ASPTE</name>
<dbReference type="AlphaFoldDB" id="A0A5M3Z9I4"/>
<organism evidence="1 2">
    <name type="scientific">Aspergillus terreus</name>
    <dbReference type="NCBI Taxonomy" id="33178"/>
    <lineage>
        <taxon>Eukaryota</taxon>
        <taxon>Fungi</taxon>
        <taxon>Dikarya</taxon>
        <taxon>Ascomycota</taxon>
        <taxon>Pezizomycotina</taxon>
        <taxon>Eurotiomycetes</taxon>
        <taxon>Eurotiomycetidae</taxon>
        <taxon>Eurotiales</taxon>
        <taxon>Aspergillaceae</taxon>
        <taxon>Aspergillus</taxon>
        <taxon>Aspergillus subgen. Circumdati</taxon>
    </lineage>
</organism>
<protein>
    <submittedName>
        <fullName evidence="1">Uncharacterized protein</fullName>
    </submittedName>
</protein>
<comment type="caution">
    <text evidence="1">The sequence shown here is derived from an EMBL/GenBank/DDBJ whole genome shotgun (WGS) entry which is preliminary data.</text>
</comment>
<reference evidence="1 2" key="1">
    <citation type="submission" date="2020-01" db="EMBL/GenBank/DDBJ databases">
        <title>Aspergillus terreus IFO 6365 whole genome shotgun sequence.</title>
        <authorList>
            <person name="Kanamasa S."/>
            <person name="Takahashi H."/>
        </authorList>
    </citation>
    <scope>NUCLEOTIDE SEQUENCE [LARGE SCALE GENOMIC DNA]</scope>
    <source>
        <strain evidence="1 2">IFO 6365</strain>
    </source>
</reference>
<dbReference type="Proteomes" id="UP000452235">
    <property type="component" value="Unassembled WGS sequence"/>
</dbReference>